<gene>
    <name evidence="2" type="ORF">E1B25_14845</name>
</gene>
<dbReference type="InterPro" id="IPR020556">
    <property type="entry name" value="Amidase_CS"/>
</dbReference>
<dbReference type="InterPro" id="IPR036928">
    <property type="entry name" value="AS_sf"/>
</dbReference>
<dbReference type="PANTHER" id="PTHR43372">
    <property type="entry name" value="FATTY-ACID AMIDE HYDROLASE"/>
    <property type="match status" value="1"/>
</dbReference>
<dbReference type="NCBIfam" id="NF005687">
    <property type="entry name" value="PRK07487.1"/>
    <property type="match status" value="1"/>
</dbReference>
<keyword evidence="3" id="KW-1185">Reference proteome</keyword>
<name>A0A4R5ENL2_9RHOB</name>
<evidence type="ECO:0000313" key="3">
    <source>
        <dbReference type="Proteomes" id="UP000294662"/>
    </source>
</evidence>
<dbReference type="Pfam" id="PF01425">
    <property type="entry name" value="Amidase"/>
    <property type="match status" value="1"/>
</dbReference>
<feature type="domain" description="Amidase" evidence="1">
    <location>
        <begin position="39"/>
        <end position="460"/>
    </location>
</feature>
<accession>A0A4R5ENL2</accession>
<dbReference type="Proteomes" id="UP000294662">
    <property type="component" value="Unassembled WGS sequence"/>
</dbReference>
<dbReference type="InterPro" id="IPR052739">
    <property type="entry name" value="FAAH2"/>
</dbReference>
<evidence type="ECO:0000259" key="1">
    <source>
        <dbReference type="Pfam" id="PF01425"/>
    </source>
</evidence>
<sequence>MTKASLPSVSPTESDALWSLSATRIAALVSGGEISALDVARAAMDRLSAVNPALNAVVDFRPETVIAAAQAVDDGLAAGRDMGPLAGVPVTTKVNVDQAGFPTTNGLNALKDLVAKTNNPVVQNLIDAGAVPLGRTNTPAFSYRWFTSNLLHGRTINPRGKGLTPGGSSGGAAASVAAGIGAIAHGTDIAGSVRYPAYACGVHGLRPTIGRVAAWNASGKDRSIGPQMMAVSGPLARHVGDLRLALQAMMRPDVRDPLHVAMPFNGPDVPKRAALCIRPDGMDTAPEIEVALREAAARLVEAGWIVEELDDLPPINEAVKVQIILWMGDNYDGQVAAAQAEGDPGAIAALAGQREFVEALGVQDLPEAFITRLGIVRAWMQFIARYPVVLLPPCGELPFEDDLDLKSPEDYARVWRAQAPMLGLPVTGLPSLTLNTGFTPNGTPVGVQIVSGKFREDVCLDAAEAIEARMPPCPIAMLP</sequence>
<dbReference type="RefSeq" id="WP_132830306.1">
    <property type="nucleotide sequence ID" value="NZ_SMFP01000010.1"/>
</dbReference>
<dbReference type="AlphaFoldDB" id="A0A4R5ENL2"/>
<comment type="caution">
    <text evidence="2">The sequence shown here is derived from an EMBL/GenBank/DDBJ whole genome shotgun (WGS) entry which is preliminary data.</text>
</comment>
<reference evidence="2 3" key="1">
    <citation type="submission" date="2019-03" db="EMBL/GenBank/DDBJ databases">
        <authorList>
            <person name="Zhang S."/>
        </authorList>
    </citation>
    <scope>NUCLEOTIDE SEQUENCE [LARGE SCALE GENOMIC DNA]</scope>
    <source>
        <strain evidence="2 3">S4J41</strain>
    </source>
</reference>
<dbReference type="SUPFAM" id="SSF75304">
    <property type="entry name" value="Amidase signature (AS) enzymes"/>
    <property type="match status" value="1"/>
</dbReference>
<dbReference type="Gene3D" id="3.90.1300.10">
    <property type="entry name" value="Amidase signature (AS) domain"/>
    <property type="match status" value="1"/>
</dbReference>
<keyword evidence="2" id="KW-0378">Hydrolase</keyword>
<dbReference type="EMBL" id="SMFP01000010">
    <property type="protein sequence ID" value="TDE36194.1"/>
    <property type="molecule type" value="Genomic_DNA"/>
</dbReference>
<dbReference type="InterPro" id="IPR023631">
    <property type="entry name" value="Amidase_dom"/>
</dbReference>
<dbReference type="EC" id="3.5.1.4" evidence="2"/>
<dbReference type="GO" id="GO:0004040">
    <property type="term" value="F:amidase activity"/>
    <property type="evidence" value="ECO:0007669"/>
    <property type="project" value="UniProtKB-EC"/>
</dbReference>
<organism evidence="2 3">
    <name type="scientific">Antarcticimicrobium sediminis</name>
    <dbReference type="NCBI Taxonomy" id="2546227"/>
    <lineage>
        <taxon>Bacteria</taxon>
        <taxon>Pseudomonadati</taxon>
        <taxon>Pseudomonadota</taxon>
        <taxon>Alphaproteobacteria</taxon>
        <taxon>Rhodobacterales</taxon>
        <taxon>Paracoccaceae</taxon>
        <taxon>Antarcticimicrobium</taxon>
    </lineage>
</organism>
<protein>
    <submittedName>
        <fullName evidence="2">Amidase</fullName>
        <ecNumber evidence="2">3.5.1.4</ecNumber>
    </submittedName>
</protein>
<dbReference type="PROSITE" id="PS00571">
    <property type="entry name" value="AMIDASES"/>
    <property type="match status" value="1"/>
</dbReference>
<dbReference type="PANTHER" id="PTHR43372:SF4">
    <property type="entry name" value="FATTY-ACID AMIDE HYDROLASE 2"/>
    <property type="match status" value="1"/>
</dbReference>
<evidence type="ECO:0000313" key="2">
    <source>
        <dbReference type="EMBL" id="TDE36194.1"/>
    </source>
</evidence>
<proteinExistence type="predicted"/>
<dbReference type="GO" id="GO:0012505">
    <property type="term" value="C:endomembrane system"/>
    <property type="evidence" value="ECO:0007669"/>
    <property type="project" value="TreeGrafter"/>
</dbReference>
<dbReference type="OrthoDB" id="9777859at2"/>